<evidence type="ECO:0000256" key="1">
    <source>
        <dbReference type="ARBA" id="ARBA00022714"/>
    </source>
</evidence>
<evidence type="ECO:0000256" key="2">
    <source>
        <dbReference type="ARBA" id="ARBA00022723"/>
    </source>
</evidence>
<evidence type="ECO:0000313" key="6">
    <source>
        <dbReference type="EMBL" id="SPL61875.1"/>
    </source>
</evidence>
<dbReference type="EMBL" id="OOFM01000001">
    <property type="protein sequence ID" value="SPL61875.1"/>
    <property type="molecule type" value="Genomic_DNA"/>
</dbReference>
<feature type="domain" description="Rieske" evidence="5">
    <location>
        <begin position="16"/>
        <end position="119"/>
    </location>
</feature>
<dbReference type="SUPFAM" id="SSF50022">
    <property type="entry name" value="ISP domain"/>
    <property type="match status" value="1"/>
</dbReference>
<dbReference type="AlphaFoldDB" id="A0A2P9HCT8"/>
<dbReference type="RefSeq" id="WP_109366051.1">
    <property type="nucleotide sequence ID" value="NZ_OOFM01000001.1"/>
</dbReference>
<keyword evidence="2" id="KW-0479">Metal-binding</keyword>
<dbReference type="CDD" id="cd03467">
    <property type="entry name" value="Rieske"/>
    <property type="match status" value="1"/>
</dbReference>
<dbReference type="InterPro" id="IPR036922">
    <property type="entry name" value="Rieske_2Fe-2S_sf"/>
</dbReference>
<reference evidence="7" key="1">
    <citation type="submission" date="2017-12" db="EMBL/GenBank/DDBJ databases">
        <authorList>
            <person name="Diaz M."/>
        </authorList>
    </citation>
    <scope>NUCLEOTIDE SEQUENCE [LARGE SCALE GENOMIC DNA]</scope>
    <source>
        <strain evidence="7">FI11154</strain>
    </source>
</reference>
<dbReference type="PROSITE" id="PS51296">
    <property type="entry name" value="RIESKE"/>
    <property type="match status" value="1"/>
</dbReference>
<proteinExistence type="predicted"/>
<dbReference type="InterPro" id="IPR017941">
    <property type="entry name" value="Rieske_2Fe-2S"/>
</dbReference>
<sequence>MSDAWRSYAGAPENGTVICASSDISDGCTKCLVLRADGKEFPLLLIRRDGILRGFVNACPHQYLPLNYRSDAILSTDGARLLCTAHDATFDVESGKCLSAGLDGLDAVPVADDENGNVVIRERQ</sequence>
<evidence type="ECO:0000256" key="3">
    <source>
        <dbReference type="ARBA" id="ARBA00023004"/>
    </source>
</evidence>
<dbReference type="GO" id="GO:0051537">
    <property type="term" value="F:2 iron, 2 sulfur cluster binding"/>
    <property type="evidence" value="ECO:0007669"/>
    <property type="project" value="UniProtKB-KW"/>
</dbReference>
<keyword evidence="3" id="KW-0408">Iron</keyword>
<dbReference type="Pfam" id="PF00355">
    <property type="entry name" value="Rieske"/>
    <property type="match status" value="1"/>
</dbReference>
<dbReference type="Proteomes" id="UP000246073">
    <property type="component" value="Unassembled WGS sequence"/>
</dbReference>
<gene>
    <name evidence="6" type="ORF">OHAE_4667</name>
</gene>
<dbReference type="PANTHER" id="PTHR40261:SF1">
    <property type="entry name" value="RIESKE DOMAIN-CONTAINING PROTEIN"/>
    <property type="match status" value="1"/>
</dbReference>
<dbReference type="Gene3D" id="2.102.10.10">
    <property type="entry name" value="Rieske [2Fe-2S] iron-sulphur domain"/>
    <property type="match status" value="1"/>
</dbReference>
<evidence type="ECO:0000259" key="5">
    <source>
        <dbReference type="PROSITE" id="PS51296"/>
    </source>
</evidence>
<organism evidence="6 7">
    <name type="scientific">Ochrobactrum soli</name>
    <dbReference type="NCBI Taxonomy" id="2448455"/>
    <lineage>
        <taxon>Bacteria</taxon>
        <taxon>Pseudomonadati</taxon>
        <taxon>Pseudomonadota</taxon>
        <taxon>Alphaproteobacteria</taxon>
        <taxon>Hyphomicrobiales</taxon>
        <taxon>Brucellaceae</taxon>
        <taxon>Brucella/Ochrobactrum group</taxon>
        <taxon>Ochrobactrum</taxon>
    </lineage>
</organism>
<evidence type="ECO:0000256" key="4">
    <source>
        <dbReference type="ARBA" id="ARBA00023014"/>
    </source>
</evidence>
<dbReference type="PANTHER" id="PTHR40261">
    <property type="match status" value="1"/>
</dbReference>
<dbReference type="GO" id="GO:0046872">
    <property type="term" value="F:metal ion binding"/>
    <property type="evidence" value="ECO:0007669"/>
    <property type="project" value="UniProtKB-KW"/>
</dbReference>
<accession>A0A2P9HCT8</accession>
<keyword evidence="4" id="KW-0411">Iron-sulfur</keyword>
<keyword evidence="1" id="KW-0001">2Fe-2S</keyword>
<evidence type="ECO:0000313" key="7">
    <source>
        <dbReference type="Proteomes" id="UP000246073"/>
    </source>
</evidence>
<name>A0A2P9HCT8_9HYPH</name>
<protein>
    <submittedName>
        <fullName evidence="6">Ferredoxin, 2Fe-2S</fullName>
    </submittedName>
</protein>